<feature type="non-terminal residue" evidence="2">
    <location>
        <position position="1"/>
    </location>
</feature>
<gene>
    <name evidence="2" type="ORF">LSH36_550g01035</name>
</gene>
<accession>A0AAD9MXL2</accession>
<reference evidence="2" key="1">
    <citation type="journal article" date="2023" name="Mol. Biol. Evol.">
        <title>Third-Generation Sequencing Reveals the Adaptive Role of the Epigenome in Three Deep-Sea Polychaetes.</title>
        <authorList>
            <person name="Perez M."/>
            <person name="Aroh O."/>
            <person name="Sun Y."/>
            <person name="Lan Y."/>
            <person name="Juniper S.K."/>
            <person name="Young C.R."/>
            <person name="Angers B."/>
            <person name="Qian P.Y."/>
        </authorList>
    </citation>
    <scope>NUCLEOTIDE SEQUENCE</scope>
    <source>
        <strain evidence="2">P08H-3</strain>
    </source>
</reference>
<feature type="region of interest" description="Disordered" evidence="1">
    <location>
        <begin position="37"/>
        <end position="100"/>
    </location>
</feature>
<sequence length="100" mass="11504">WTRLGTHSQLPGGLRKRQHFVFPNGFRSTTWRLTRLSPNGKMDQRDHPAIESSFPVLPSIGSRSILPDFDTTNPGDDRVHKRQDNAKKDTRRAKNLPYSH</sequence>
<protein>
    <submittedName>
        <fullName evidence="2">Uncharacterized protein</fullName>
    </submittedName>
</protein>
<evidence type="ECO:0000313" key="2">
    <source>
        <dbReference type="EMBL" id="KAK2147476.1"/>
    </source>
</evidence>
<evidence type="ECO:0000313" key="3">
    <source>
        <dbReference type="Proteomes" id="UP001208570"/>
    </source>
</evidence>
<proteinExistence type="predicted"/>
<comment type="caution">
    <text evidence="2">The sequence shown here is derived from an EMBL/GenBank/DDBJ whole genome shotgun (WGS) entry which is preliminary data.</text>
</comment>
<dbReference type="AlphaFoldDB" id="A0AAD9MXL2"/>
<keyword evidence="3" id="KW-1185">Reference proteome</keyword>
<feature type="compositionally biased region" description="Basic and acidic residues" evidence="1">
    <location>
        <begin position="75"/>
        <end position="88"/>
    </location>
</feature>
<evidence type="ECO:0000256" key="1">
    <source>
        <dbReference type="SAM" id="MobiDB-lite"/>
    </source>
</evidence>
<dbReference type="Proteomes" id="UP001208570">
    <property type="component" value="Unassembled WGS sequence"/>
</dbReference>
<name>A0AAD9MXL2_9ANNE</name>
<organism evidence="2 3">
    <name type="scientific">Paralvinella palmiformis</name>
    <dbReference type="NCBI Taxonomy" id="53620"/>
    <lineage>
        <taxon>Eukaryota</taxon>
        <taxon>Metazoa</taxon>
        <taxon>Spiralia</taxon>
        <taxon>Lophotrochozoa</taxon>
        <taxon>Annelida</taxon>
        <taxon>Polychaeta</taxon>
        <taxon>Sedentaria</taxon>
        <taxon>Canalipalpata</taxon>
        <taxon>Terebellida</taxon>
        <taxon>Terebelliformia</taxon>
        <taxon>Alvinellidae</taxon>
        <taxon>Paralvinella</taxon>
    </lineage>
</organism>
<dbReference type="EMBL" id="JAODUP010000550">
    <property type="protein sequence ID" value="KAK2147476.1"/>
    <property type="molecule type" value="Genomic_DNA"/>
</dbReference>